<dbReference type="EMBL" id="FQZY01000067">
    <property type="protein sequence ID" value="SHK64627.1"/>
    <property type="molecule type" value="Genomic_DNA"/>
</dbReference>
<reference evidence="2 3" key="1">
    <citation type="submission" date="2016-11" db="EMBL/GenBank/DDBJ databases">
        <authorList>
            <person name="Jaros S."/>
            <person name="Januszkiewicz K."/>
            <person name="Wedrychowicz H."/>
        </authorList>
    </citation>
    <scope>NUCLEOTIDE SEQUENCE [LARGE SCALE GENOMIC DNA]</scope>
    <source>
        <strain evidence="2 3">DSM 15480</strain>
    </source>
</reference>
<keyword evidence="1" id="KW-1133">Transmembrane helix</keyword>
<evidence type="ECO:0000313" key="3">
    <source>
        <dbReference type="Proteomes" id="UP000184301"/>
    </source>
</evidence>
<proteinExistence type="predicted"/>
<dbReference type="STRING" id="1121950.SAMN02745243_03413"/>
<dbReference type="OrthoDB" id="102293at186803"/>
<dbReference type="Proteomes" id="UP000184301">
    <property type="component" value="Unassembled WGS sequence"/>
</dbReference>
<keyword evidence="3" id="KW-1185">Reference proteome</keyword>
<organism evidence="2 3">
    <name type="scientific">Hespellia stercorisuis DSM 15480</name>
    <dbReference type="NCBI Taxonomy" id="1121950"/>
    <lineage>
        <taxon>Bacteria</taxon>
        <taxon>Bacillati</taxon>
        <taxon>Bacillota</taxon>
        <taxon>Clostridia</taxon>
        <taxon>Lachnospirales</taxon>
        <taxon>Lachnospiraceae</taxon>
        <taxon>Hespellia</taxon>
    </lineage>
</organism>
<evidence type="ECO:0000313" key="2">
    <source>
        <dbReference type="EMBL" id="SHK64627.1"/>
    </source>
</evidence>
<dbReference type="AlphaFoldDB" id="A0A1M6U601"/>
<gene>
    <name evidence="2" type="ORF">SAMN02745243_03413</name>
</gene>
<accession>A0A1M6U601</accession>
<protein>
    <submittedName>
        <fullName evidence="2">Uncharacterized protein</fullName>
    </submittedName>
</protein>
<sequence>MSRDRNPNWEKYFVEQEIFLKKQKKKRWITGGVIGGAVVLCLCLLIPFALKRQLEYENSEYAQALKDAETYDYDIVEQNMADYLNEKYGAGTVTVDQLNTGIWHPDATDSELGYQCFNAEQNDDVEKVVYAIYLSADHAVYFDNYQWPEIKKALEEDAVERSGLDGAFARPLIQGEGTYESIYQKNPWLICPAYQVYFDGDLQSLFDGEYALRKKLADASQIEGQLRLCGTTALFFTDKEHADMRARMKNPELEYQKIYEKTLRDMEDAYHLDIFSCVLPDTYYQRLKTEYIAESEGVFPRSLTYRDDGRGSEFFYSGYTLLSFAYDQLYRPIAEEETEGIYLVSDDGTKKAETYTYRKVETPPDARQLAETEYSDWKIAESFCITTETLDESGVALILDMEGRYPDSKVKLITESRDNPVTAARMGADEDMWLFYLEEVFQRDGYLFVPPIYGWDSNWGYTFTVLIR</sequence>
<keyword evidence="1" id="KW-0812">Transmembrane</keyword>
<keyword evidence="1" id="KW-0472">Membrane</keyword>
<feature type="transmembrane region" description="Helical" evidence="1">
    <location>
        <begin position="28"/>
        <end position="50"/>
    </location>
</feature>
<name>A0A1M6U601_9FIRM</name>
<evidence type="ECO:0000256" key="1">
    <source>
        <dbReference type="SAM" id="Phobius"/>
    </source>
</evidence>
<dbReference type="RefSeq" id="WP_073112679.1">
    <property type="nucleotide sequence ID" value="NZ_FQZY01000067.1"/>
</dbReference>